<sequence>MERANFDVQPLFIRISNRRRSFTPLVSSSRKRQERNHCAQFATPKRSRAVYDAINRRVSQLISSVTKSRSGHEFSRAHIQKYRTGARARERERISGFSFLDFSHAVRSRSRPVTKIFREKERERRYVVEGDEVARLLDGSRDSSHFHEDRPNSLFAYRLPPTSPIHHRCTLIYTKRHEIIAPLL</sequence>
<comment type="caution">
    <text evidence="1">The sequence shown here is derived from an EMBL/GenBank/DDBJ whole genome shotgun (WGS) entry which is preliminary data.</text>
</comment>
<accession>A0AAW2GN28</accession>
<dbReference type="AlphaFoldDB" id="A0AAW2GN28"/>
<gene>
    <name evidence="1" type="ORF">PUN28_004063</name>
</gene>
<dbReference type="Proteomes" id="UP001430953">
    <property type="component" value="Unassembled WGS sequence"/>
</dbReference>
<name>A0AAW2GN28_9HYME</name>
<reference evidence="1 2" key="1">
    <citation type="submission" date="2023-03" db="EMBL/GenBank/DDBJ databases">
        <title>High recombination rates correlate with genetic variation in Cardiocondyla obscurior ants.</title>
        <authorList>
            <person name="Errbii M."/>
        </authorList>
    </citation>
    <scope>NUCLEOTIDE SEQUENCE [LARGE SCALE GENOMIC DNA]</scope>
    <source>
        <strain evidence="1">Alpha-2009</strain>
        <tissue evidence="1">Whole body</tissue>
    </source>
</reference>
<evidence type="ECO:0000313" key="2">
    <source>
        <dbReference type="Proteomes" id="UP001430953"/>
    </source>
</evidence>
<keyword evidence="2" id="KW-1185">Reference proteome</keyword>
<proteinExistence type="predicted"/>
<evidence type="ECO:0000313" key="1">
    <source>
        <dbReference type="EMBL" id="KAL0129108.1"/>
    </source>
</evidence>
<organism evidence="1 2">
    <name type="scientific">Cardiocondyla obscurior</name>
    <dbReference type="NCBI Taxonomy" id="286306"/>
    <lineage>
        <taxon>Eukaryota</taxon>
        <taxon>Metazoa</taxon>
        <taxon>Ecdysozoa</taxon>
        <taxon>Arthropoda</taxon>
        <taxon>Hexapoda</taxon>
        <taxon>Insecta</taxon>
        <taxon>Pterygota</taxon>
        <taxon>Neoptera</taxon>
        <taxon>Endopterygota</taxon>
        <taxon>Hymenoptera</taxon>
        <taxon>Apocrita</taxon>
        <taxon>Aculeata</taxon>
        <taxon>Formicoidea</taxon>
        <taxon>Formicidae</taxon>
        <taxon>Myrmicinae</taxon>
        <taxon>Cardiocondyla</taxon>
    </lineage>
</organism>
<protein>
    <submittedName>
        <fullName evidence="1">Uncharacterized protein</fullName>
    </submittedName>
</protein>
<dbReference type="EMBL" id="JADYXP020000003">
    <property type="protein sequence ID" value="KAL0129108.1"/>
    <property type="molecule type" value="Genomic_DNA"/>
</dbReference>